<gene>
    <name evidence="1" type="primary">BnaA05g34610D</name>
    <name evidence="1" type="ORF">GSBRNA2T00011036001</name>
</gene>
<dbReference type="AlphaFoldDB" id="A0A078IX57"/>
<evidence type="ECO:0000313" key="1">
    <source>
        <dbReference type="EMBL" id="CDY53588.1"/>
    </source>
</evidence>
<dbReference type="EMBL" id="LK033218">
    <property type="protein sequence ID" value="CDY53588.1"/>
    <property type="molecule type" value="Genomic_DNA"/>
</dbReference>
<accession>A0A078IX57</accession>
<reference evidence="1 2" key="1">
    <citation type="journal article" date="2014" name="Science">
        <title>Plant genetics. Early allopolyploid evolution in the post-Neolithic Brassica napus oilseed genome.</title>
        <authorList>
            <person name="Chalhoub B."/>
            <person name="Denoeud F."/>
            <person name="Liu S."/>
            <person name="Parkin I.A."/>
            <person name="Tang H."/>
            <person name="Wang X."/>
            <person name="Chiquet J."/>
            <person name="Belcram H."/>
            <person name="Tong C."/>
            <person name="Samans B."/>
            <person name="Correa M."/>
            <person name="Da Silva C."/>
            <person name="Just J."/>
            <person name="Falentin C."/>
            <person name="Koh C.S."/>
            <person name="Le Clainche I."/>
            <person name="Bernard M."/>
            <person name="Bento P."/>
            <person name="Noel B."/>
            <person name="Labadie K."/>
            <person name="Alberti A."/>
            <person name="Charles M."/>
            <person name="Arnaud D."/>
            <person name="Guo H."/>
            <person name="Daviaud C."/>
            <person name="Alamery S."/>
            <person name="Jabbari K."/>
            <person name="Zhao M."/>
            <person name="Edger P.P."/>
            <person name="Chelaifa H."/>
            <person name="Tack D."/>
            <person name="Lassalle G."/>
            <person name="Mestiri I."/>
            <person name="Schnel N."/>
            <person name="Le Paslier M.C."/>
            <person name="Fan G."/>
            <person name="Renault V."/>
            <person name="Bayer P.E."/>
            <person name="Golicz A.A."/>
            <person name="Manoli S."/>
            <person name="Lee T.H."/>
            <person name="Thi V.H."/>
            <person name="Chalabi S."/>
            <person name="Hu Q."/>
            <person name="Fan C."/>
            <person name="Tollenaere R."/>
            <person name="Lu Y."/>
            <person name="Battail C."/>
            <person name="Shen J."/>
            <person name="Sidebottom C.H."/>
            <person name="Wang X."/>
            <person name="Canaguier A."/>
            <person name="Chauveau A."/>
            <person name="Berard A."/>
            <person name="Deniot G."/>
            <person name="Guan M."/>
            <person name="Liu Z."/>
            <person name="Sun F."/>
            <person name="Lim Y.P."/>
            <person name="Lyons E."/>
            <person name="Town C.D."/>
            <person name="Bancroft I."/>
            <person name="Wang X."/>
            <person name="Meng J."/>
            <person name="Ma J."/>
            <person name="Pires J.C."/>
            <person name="King G.J."/>
            <person name="Brunel D."/>
            <person name="Delourme R."/>
            <person name="Renard M."/>
            <person name="Aury J.M."/>
            <person name="Adams K.L."/>
            <person name="Batley J."/>
            <person name="Snowdon R.J."/>
            <person name="Tost J."/>
            <person name="Edwards D."/>
            <person name="Zhou Y."/>
            <person name="Hua W."/>
            <person name="Sharpe A.G."/>
            <person name="Paterson A.H."/>
            <person name="Guan C."/>
            <person name="Wincker P."/>
        </authorList>
    </citation>
    <scope>NUCLEOTIDE SEQUENCE [LARGE SCALE GENOMIC DNA]</scope>
    <source>
        <strain evidence="2">cv. Darmor-bzh</strain>
    </source>
</reference>
<keyword evidence="2" id="KW-1185">Reference proteome</keyword>
<dbReference type="Proteomes" id="UP000028999">
    <property type="component" value="Unassembled WGS sequence"/>
</dbReference>
<sequence>MGLLSYKPKLKFTRCITKKYLKRRRLTVAMSRGVQLEFNVHVSRKRSPITCEILKPVRGRHADKT</sequence>
<dbReference type="Gramene" id="CDY53588">
    <property type="protein sequence ID" value="CDY53588"/>
    <property type="gene ID" value="GSBRNA2T00011036001"/>
</dbReference>
<evidence type="ECO:0000313" key="2">
    <source>
        <dbReference type="Proteomes" id="UP000028999"/>
    </source>
</evidence>
<protein>
    <submittedName>
        <fullName evidence="1">BnaA05g34610D protein</fullName>
    </submittedName>
</protein>
<dbReference type="PaxDb" id="3708-A0A078IX57"/>
<organism evidence="1 2">
    <name type="scientific">Brassica napus</name>
    <name type="common">Rape</name>
    <dbReference type="NCBI Taxonomy" id="3708"/>
    <lineage>
        <taxon>Eukaryota</taxon>
        <taxon>Viridiplantae</taxon>
        <taxon>Streptophyta</taxon>
        <taxon>Embryophyta</taxon>
        <taxon>Tracheophyta</taxon>
        <taxon>Spermatophyta</taxon>
        <taxon>Magnoliopsida</taxon>
        <taxon>eudicotyledons</taxon>
        <taxon>Gunneridae</taxon>
        <taxon>Pentapetalae</taxon>
        <taxon>rosids</taxon>
        <taxon>malvids</taxon>
        <taxon>Brassicales</taxon>
        <taxon>Brassicaceae</taxon>
        <taxon>Brassiceae</taxon>
        <taxon>Brassica</taxon>
    </lineage>
</organism>
<name>A0A078IX57_BRANA</name>
<proteinExistence type="predicted"/>